<proteinExistence type="inferred from homology"/>
<feature type="chain" id="PRO_5038548875" description="Receptor-like serine/threonine-protein kinase" evidence="20">
    <location>
        <begin position="24"/>
        <end position="829"/>
    </location>
</feature>
<evidence type="ECO:0000313" key="25">
    <source>
        <dbReference type="EMBL" id="KAJ0983494.1"/>
    </source>
</evidence>
<dbReference type="CDD" id="cd00054">
    <property type="entry name" value="EGF_CA"/>
    <property type="match status" value="1"/>
</dbReference>
<evidence type="ECO:0000256" key="1">
    <source>
        <dbReference type="ARBA" id="ARBA00004251"/>
    </source>
</evidence>
<feature type="transmembrane region" description="Helical" evidence="19">
    <location>
        <begin position="440"/>
        <end position="461"/>
    </location>
</feature>
<evidence type="ECO:0000256" key="6">
    <source>
        <dbReference type="ARBA" id="ARBA00022692"/>
    </source>
</evidence>
<dbReference type="PROSITE" id="PS50026">
    <property type="entry name" value="EGF_3"/>
    <property type="match status" value="1"/>
</dbReference>
<dbReference type="Pfam" id="PF08276">
    <property type="entry name" value="PAN_2"/>
    <property type="match status" value="1"/>
</dbReference>
<evidence type="ECO:0000256" key="12">
    <source>
        <dbReference type="ARBA" id="ARBA00023136"/>
    </source>
</evidence>
<dbReference type="InterPro" id="IPR000858">
    <property type="entry name" value="S_locus_glycoprot_dom"/>
</dbReference>
<sequence>MRKIPHRPFLLVLSSTLFSLAIARDTLTPADPLPDGETLVSAGDKFTLGFFTPPGSTNRYVGLWYNEVSVLTVVMVLNRQNPIKSSTGVLTIASNGSLVISDDNSTVIWSTAATNLANPVAQLLETGNLVIGEAESAVNPDKAAWQSFDHPTDTLLPGMKLGWDLRTGLNRNLTAWASSSDPAPGPYTMAMDIQGDPQIFLWSGSTRTWRTGPWNGLRYSGIPEMQTYSMFTFAYVENQDEIYYSFNIGDPSIISRLIVNQTGSTQRFVWLNQTGSWNLFWFAPKDQCDSLSPCGPNGVCDPNNSPICDCLQGFVPKSPTNWALRDGTDGCVRKTELDCRNRTDGFVKVAEAKLPDTSSSIVNMTLSLDDCKAKCLSNCSCVAYASANISDGGTGCITWSTGLTDLRLYTFAGQDLFVRLAAKDLVSTSNKSHSSGAPTVVIVVTVVLGTLLLTLIGCCLWRRRRRRIRKARRESISYGGHYNIDAERSRENNVDLPLFNLETIVEATDDFSMENKLGEGGFGPVYKGQLADGKEIAVKRLAKTSVQGSDEFKNEVMLIAKLQHRNLVQLIGCCIHGEERMLVYEYMPNRSLDAFLFDKSKGALLDWQALHQIIMGIARGLLYLHQDSRFRIIHRDLKASNILLDKEMNPKISDFGMARIFGGDETEVNTRKVVGTYGYMSPEYAMDGIFSVKSDVFSFGVLVLEIISGKKNRGIYLSDPKLNLLGRAWSLWKDGTALELVNESLGFAFPMTDVLRCIKVGLLCVQERPEDRPTMSSVVLMLGSESATLPNPRQPGFVTTRVPLEMDSSSSKQDSVSINEISVTMFEGR</sequence>
<comment type="catalytic activity">
    <reaction evidence="15 17">
        <text>L-threonyl-[protein] + ATP = O-phospho-L-threonyl-[protein] + ADP + H(+)</text>
        <dbReference type="Rhea" id="RHEA:46608"/>
        <dbReference type="Rhea" id="RHEA-COMP:11060"/>
        <dbReference type="Rhea" id="RHEA-COMP:11605"/>
        <dbReference type="ChEBI" id="CHEBI:15378"/>
        <dbReference type="ChEBI" id="CHEBI:30013"/>
        <dbReference type="ChEBI" id="CHEBI:30616"/>
        <dbReference type="ChEBI" id="CHEBI:61977"/>
        <dbReference type="ChEBI" id="CHEBI:456216"/>
        <dbReference type="EC" id="2.7.11.1"/>
    </reaction>
</comment>
<dbReference type="Pfam" id="PF01453">
    <property type="entry name" value="B_lectin"/>
    <property type="match status" value="1"/>
</dbReference>
<feature type="domain" description="Apple" evidence="24">
    <location>
        <begin position="339"/>
        <end position="421"/>
    </location>
</feature>
<evidence type="ECO:0000256" key="16">
    <source>
        <dbReference type="ARBA" id="ARBA00048679"/>
    </source>
</evidence>
<keyword evidence="7 20" id="KW-0732">Signal</keyword>
<dbReference type="CDD" id="cd00028">
    <property type="entry name" value="B_lectin"/>
    <property type="match status" value="1"/>
</dbReference>
<dbReference type="Gene3D" id="2.90.10.10">
    <property type="entry name" value="Bulb-type lectin domain"/>
    <property type="match status" value="1"/>
</dbReference>
<protein>
    <recommendedName>
        <fullName evidence="17">Receptor-like serine/threonine-protein kinase</fullName>
        <ecNumber evidence="17">2.7.11.1</ecNumber>
    </recommendedName>
</protein>
<evidence type="ECO:0000256" key="9">
    <source>
        <dbReference type="ARBA" id="ARBA00022777"/>
    </source>
</evidence>
<feature type="domain" description="Bulb-type lectin" evidence="23">
    <location>
        <begin position="24"/>
        <end position="144"/>
    </location>
</feature>
<keyword evidence="3 17" id="KW-0723">Serine/threonine-protein kinase</keyword>
<keyword evidence="13" id="KW-1015">Disulfide bond</keyword>
<evidence type="ECO:0000256" key="7">
    <source>
        <dbReference type="ARBA" id="ARBA00022729"/>
    </source>
</evidence>
<evidence type="ECO:0000256" key="14">
    <source>
        <dbReference type="ARBA" id="ARBA00023180"/>
    </source>
</evidence>
<organism evidence="25 26">
    <name type="scientific">Dioscorea zingiberensis</name>
    <dbReference type="NCBI Taxonomy" id="325984"/>
    <lineage>
        <taxon>Eukaryota</taxon>
        <taxon>Viridiplantae</taxon>
        <taxon>Streptophyta</taxon>
        <taxon>Embryophyta</taxon>
        <taxon>Tracheophyta</taxon>
        <taxon>Spermatophyta</taxon>
        <taxon>Magnoliopsida</taxon>
        <taxon>Liliopsida</taxon>
        <taxon>Dioscoreales</taxon>
        <taxon>Dioscoreaceae</taxon>
        <taxon>Dioscorea</taxon>
    </lineage>
</organism>
<keyword evidence="5 17" id="KW-0808">Transferase</keyword>
<dbReference type="Gene3D" id="1.10.510.10">
    <property type="entry name" value="Transferase(Phosphotransferase) domain 1"/>
    <property type="match status" value="1"/>
</dbReference>
<dbReference type="Pfam" id="PF11883">
    <property type="entry name" value="DUF3403"/>
    <property type="match status" value="1"/>
</dbReference>
<dbReference type="PIRSF" id="PIRSF000641">
    <property type="entry name" value="SRK"/>
    <property type="match status" value="1"/>
</dbReference>
<comment type="subcellular location">
    <subcellularLocation>
        <location evidence="1">Cell membrane</location>
        <topology evidence="1">Single-pass type I membrane protein</topology>
    </subcellularLocation>
</comment>
<dbReference type="InterPro" id="IPR000742">
    <property type="entry name" value="EGF"/>
</dbReference>
<dbReference type="PROSITE" id="PS00108">
    <property type="entry name" value="PROTEIN_KINASE_ST"/>
    <property type="match status" value="1"/>
</dbReference>
<feature type="domain" description="EGF-like" evidence="22">
    <location>
        <begin position="284"/>
        <end position="320"/>
    </location>
</feature>
<feature type="signal peptide" evidence="20">
    <location>
        <begin position="1"/>
        <end position="23"/>
    </location>
</feature>
<evidence type="ECO:0000256" key="2">
    <source>
        <dbReference type="ARBA" id="ARBA00022475"/>
    </source>
</evidence>
<dbReference type="PANTHER" id="PTHR27002">
    <property type="entry name" value="RECEPTOR-LIKE SERINE/THREONINE-PROTEIN KINASE SD1-8"/>
    <property type="match status" value="1"/>
</dbReference>
<dbReference type="CDD" id="cd14066">
    <property type="entry name" value="STKc_IRAK"/>
    <property type="match status" value="1"/>
</dbReference>
<keyword evidence="6 19" id="KW-0812">Transmembrane</keyword>
<dbReference type="Proteomes" id="UP001085076">
    <property type="component" value="Miscellaneous, Linkage group lg02"/>
</dbReference>
<dbReference type="EC" id="2.7.11.1" evidence="17"/>
<dbReference type="InterPro" id="IPR021820">
    <property type="entry name" value="S-locus_recpt_kinase_C"/>
</dbReference>
<gene>
    <name evidence="25" type="ORF">J5N97_011749</name>
</gene>
<comment type="catalytic activity">
    <reaction evidence="16 17">
        <text>L-seryl-[protein] + ATP = O-phospho-L-seryl-[protein] + ADP + H(+)</text>
        <dbReference type="Rhea" id="RHEA:17989"/>
        <dbReference type="Rhea" id="RHEA-COMP:9863"/>
        <dbReference type="Rhea" id="RHEA-COMP:11604"/>
        <dbReference type="ChEBI" id="CHEBI:15378"/>
        <dbReference type="ChEBI" id="CHEBI:29999"/>
        <dbReference type="ChEBI" id="CHEBI:30616"/>
        <dbReference type="ChEBI" id="CHEBI:83421"/>
        <dbReference type="ChEBI" id="CHEBI:456216"/>
        <dbReference type="EC" id="2.7.11.1"/>
    </reaction>
</comment>
<evidence type="ECO:0000259" key="23">
    <source>
        <dbReference type="PROSITE" id="PS50927"/>
    </source>
</evidence>
<dbReference type="InterPro" id="IPR000719">
    <property type="entry name" value="Prot_kinase_dom"/>
</dbReference>
<dbReference type="SUPFAM" id="SSF56112">
    <property type="entry name" value="Protein kinase-like (PK-like)"/>
    <property type="match status" value="1"/>
</dbReference>
<dbReference type="PROSITE" id="PS50011">
    <property type="entry name" value="PROTEIN_KINASE_DOM"/>
    <property type="match status" value="1"/>
</dbReference>
<keyword evidence="8 17" id="KW-0547">Nucleotide-binding</keyword>
<keyword evidence="4 18" id="KW-0245">EGF-like domain</keyword>
<dbReference type="InterPro" id="IPR036426">
    <property type="entry name" value="Bulb-type_lectin_dom_sf"/>
</dbReference>
<dbReference type="InterPro" id="IPR008271">
    <property type="entry name" value="Ser/Thr_kinase_AS"/>
</dbReference>
<dbReference type="EMBL" id="JAGGNH010000002">
    <property type="protein sequence ID" value="KAJ0983494.1"/>
    <property type="molecule type" value="Genomic_DNA"/>
</dbReference>
<dbReference type="GO" id="GO:0051707">
    <property type="term" value="P:response to other organism"/>
    <property type="evidence" value="ECO:0007669"/>
    <property type="project" value="UniProtKB-ARBA"/>
</dbReference>
<dbReference type="PROSITE" id="PS50948">
    <property type="entry name" value="PAN"/>
    <property type="match status" value="1"/>
</dbReference>
<evidence type="ECO:0000256" key="5">
    <source>
        <dbReference type="ARBA" id="ARBA00022679"/>
    </source>
</evidence>
<comment type="similarity">
    <text evidence="17">Belongs to the protein kinase superfamily. Ser/Thr protein kinase family.</text>
</comment>
<dbReference type="GO" id="GO:0005524">
    <property type="term" value="F:ATP binding"/>
    <property type="evidence" value="ECO:0007669"/>
    <property type="project" value="UniProtKB-KW"/>
</dbReference>
<dbReference type="CDD" id="cd01098">
    <property type="entry name" value="PAN_AP_plant"/>
    <property type="match status" value="1"/>
</dbReference>
<dbReference type="GO" id="GO:0048544">
    <property type="term" value="P:recognition of pollen"/>
    <property type="evidence" value="ECO:0007669"/>
    <property type="project" value="InterPro"/>
</dbReference>
<evidence type="ECO:0000256" key="10">
    <source>
        <dbReference type="ARBA" id="ARBA00022840"/>
    </source>
</evidence>
<dbReference type="InterPro" id="IPR011009">
    <property type="entry name" value="Kinase-like_dom_sf"/>
</dbReference>
<dbReference type="Pfam" id="PF00954">
    <property type="entry name" value="S_locus_glycop"/>
    <property type="match status" value="1"/>
</dbReference>
<evidence type="ECO:0000256" key="13">
    <source>
        <dbReference type="ARBA" id="ARBA00023157"/>
    </source>
</evidence>
<comment type="caution">
    <text evidence="18">Lacks conserved residue(s) required for the propagation of feature annotation.</text>
</comment>
<dbReference type="SMART" id="SM00108">
    <property type="entry name" value="B_lectin"/>
    <property type="match status" value="1"/>
</dbReference>
<dbReference type="InterPro" id="IPR024171">
    <property type="entry name" value="SRK-like_kinase"/>
</dbReference>
<keyword evidence="2" id="KW-1003">Cell membrane</keyword>
<evidence type="ECO:0000256" key="18">
    <source>
        <dbReference type="PROSITE-ProRule" id="PRU00076"/>
    </source>
</evidence>
<keyword evidence="9 17" id="KW-0418">Kinase</keyword>
<evidence type="ECO:0000256" key="3">
    <source>
        <dbReference type="ARBA" id="ARBA00022527"/>
    </source>
</evidence>
<comment type="caution">
    <text evidence="25">The sequence shown here is derived from an EMBL/GenBank/DDBJ whole genome shotgun (WGS) entry which is preliminary data.</text>
</comment>
<evidence type="ECO:0000313" key="26">
    <source>
        <dbReference type="Proteomes" id="UP001085076"/>
    </source>
</evidence>
<dbReference type="FunFam" id="3.30.200.20:FF:000195">
    <property type="entry name" value="G-type lectin S-receptor-like serine/threonine-protein kinase"/>
    <property type="match status" value="1"/>
</dbReference>
<evidence type="ECO:0000256" key="20">
    <source>
        <dbReference type="SAM" id="SignalP"/>
    </source>
</evidence>
<reference evidence="25" key="1">
    <citation type="submission" date="2021-03" db="EMBL/GenBank/DDBJ databases">
        <authorList>
            <person name="Li Z."/>
            <person name="Yang C."/>
        </authorList>
    </citation>
    <scope>NUCLEOTIDE SEQUENCE</scope>
    <source>
        <strain evidence="25">Dzin_1.0</strain>
        <tissue evidence="25">Leaf</tissue>
    </source>
</reference>
<dbReference type="InterPro" id="IPR001480">
    <property type="entry name" value="Bulb-type_lectin_dom"/>
</dbReference>
<dbReference type="OrthoDB" id="741567at2759"/>
<keyword evidence="12 19" id="KW-0472">Membrane</keyword>
<evidence type="ECO:0000256" key="17">
    <source>
        <dbReference type="PIRNR" id="PIRNR000641"/>
    </source>
</evidence>
<dbReference type="PROSITE" id="PS50927">
    <property type="entry name" value="BULB_LECTIN"/>
    <property type="match status" value="1"/>
</dbReference>
<evidence type="ECO:0000259" key="24">
    <source>
        <dbReference type="PROSITE" id="PS50948"/>
    </source>
</evidence>
<dbReference type="PANTHER" id="PTHR27002:SF616">
    <property type="entry name" value="RECEPTOR-LIKE SERINE_THREONINE-PROTEIN KINASE"/>
    <property type="match status" value="1"/>
</dbReference>
<evidence type="ECO:0000256" key="11">
    <source>
        <dbReference type="ARBA" id="ARBA00022989"/>
    </source>
</evidence>
<dbReference type="GO" id="GO:0004674">
    <property type="term" value="F:protein serine/threonine kinase activity"/>
    <property type="evidence" value="ECO:0007669"/>
    <property type="project" value="UniProtKB-KW"/>
</dbReference>
<evidence type="ECO:0000256" key="19">
    <source>
        <dbReference type="SAM" id="Phobius"/>
    </source>
</evidence>
<accession>A0A9D5HNT6</accession>
<dbReference type="GO" id="GO:0005886">
    <property type="term" value="C:plasma membrane"/>
    <property type="evidence" value="ECO:0007669"/>
    <property type="project" value="UniProtKB-SubCell"/>
</dbReference>
<dbReference type="FunFam" id="1.10.510.10:FF:000060">
    <property type="entry name" value="G-type lectin S-receptor-like serine/threonine-protein kinase"/>
    <property type="match status" value="1"/>
</dbReference>
<dbReference type="InterPro" id="IPR003609">
    <property type="entry name" value="Pan_app"/>
</dbReference>
<evidence type="ECO:0000256" key="15">
    <source>
        <dbReference type="ARBA" id="ARBA00047899"/>
    </source>
</evidence>
<reference evidence="25" key="2">
    <citation type="journal article" date="2022" name="Hortic Res">
        <title>The genome of Dioscorea zingiberensis sheds light on the biosynthesis, origin and evolution of the medicinally important diosgenin saponins.</title>
        <authorList>
            <person name="Li Y."/>
            <person name="Tan C."/>
            <person name="Li Z."/>
            <person name="Guo J."/>
            <person name="Li S."/>
            <person name="Chen X."/>
            <person name="Wang C."/>
            <person name="Dai X."/>
            <person name="Yang H."/>
            <person name="Song W."/>
            <person name="Hou L."/>
            <person name="Xu J."/>
            <person name="Tong Z."/>
            <person name="Xu A."/>
            <person name="Yuan X."/>
            <person name="Wang W."/>
            <person name="Yang Q."/>
            <person name="Chen L."/>
            <person name="Sun Z."/>
            <person name="Wang K."/>
            <person name="Pan B."/>
            <person name="Chen J."/>
            <person name="Bao Y."/>
            <person name="Liu F."/>
            <person name="Qi X."/>
            <person name="Gang D.R."/>
            <person name="Wen J."/>
            <person name="Li J."/>
        </authorList>
    </citation>
    <scope>NUCLEOTIDE SEQUENCE</scope>
    <source>
        <strain evidence="25">Dzin_1.0</strain>
    </source>
</reference>
<keyword evidence="10 17" id="KW-0067">ATP-binding</keyword>
<evidence type="ECO:0000259" key="21">
    <source>
        <dbReference type="PROSITE" id="PS50011"/>
    </source>
</evidence>
<name>A0A9D5HNT6_9LILI</name>
<keyword evidence="26" id="KW-1185">Reference proteome</keyword>
<keyword evidence="11 19" id="KW-1133">Transmembrane helix</keyword>
<evidence type="ECO:0000256" key="8">
    <source>
        <dbReference type="ARBA" id="ARBA00022741"/>
    </source>
</evidence>
<keyword evidence="14" id="KW-0325">Glycoprotein</keyword>
<evidence type="ECO:0000256" key="4">
    <source>
        <dbReference type="ARBA" id="ARBA00022536"/>
    </source>
</evidence>
<evidence type="ECO:0000259" key="22">
    <source>
        <dbReference type="PROSITE" id="PS50026"/>
    </source>
</evidence>
<dbReference type="AlphaFoldDB" id="A0A9D5HNT6"/>
<dbReference type="Gene3D" id="3.30.200.20">
    <property type="entry name" value="Phosphorylase Kinase, domain 1"/>
    <property type="match status" value="1"/>
</dbReference>
<dbReference type="SUPFAM" id="SSF51110">
    <property type="entry name" value="alpha-D-mannose-specific plant lectins"/>
    <property type="match status" value="1"/>
</dbReference>
<feature type="domain" description="Protein kinase" evidence="21">
    <location>
        <begin position="511"/>
        <end position="789"/>
    </location>
</feature>
<dbReference type="Pfam" id="PF07714">
    <property type="entry name" value="PK_Tyr_Ser-Thr"/>
    <property type="match status" value="1"/>
</dbReference>
<dbReference type="InterPro" id="IPR001245">
    <property type="entry name" value="Ser-Thr/Tyr_kinase_cat_dom"/>
</dbReference>
<dbReference type="SMART" id="SM00220">
    <property type="entry name" value="S_TKc"/>
    <property type="match status" value="1"/>
</dbReference>
<dbReference type="SMART" id="SM00473">
    <property type="entry name" value="PAN_AP"/>
    <property type="match status" value="1"/>
</dbReference>